<evidence type="ECO:0000256" key="3">
    <source>
        <dbReference type="ARBA" id="ARBA00022729"/>
    </source>
</evidence>
<feature type="domain" description="Periplasmic binding protein/LacI sugar binding" evidence="6">
    <location>
        <begin position="69"/>
        <end position="334"/>
    </location>
</feature>
<geneLocation type="plasmid" evidence="7 8">
    <name>unnamed7</name>
</geneLocation>
<dbReference type="GO" id="GO:0030313">
    <property type="term" value="C:cell envelope"/>
    <property type="evidence" value="ECO:0007669"/>
    <property type="project" value="UniProtKB-SubCell"/>
</dbReference>
<evidence type="ECO:0000256" key="4">
    <source>
        <dbReference type="SAM" id="MobiDB-lite"/>
    </source>
</evidence>
<feature type="region of interest" description="Disordered" evidence="4">
    <location>
        <begin position="367"/>
        <end position="389"/>
    </location>
</feature>
<keyword evidence="7" id="KW-0614">Plasmid</keyword>
<evidence type="ECO:0000313" key="8">
    <source>
        <dbReference type="Proteomes" id="UP000249605"/>
    </source>
</evidence>
<dbReference type="PANTHER" id="PTHR46847">
    <property type="entry name" value="D-ALLOSE-BINDING PERIPLASMIC PROTEIN-RELATED"/>
    <property type="match status" value="1"/>
</dbReference>
<accession>A0A2U9SA08</accession>
<dbReference type="InterPro" id="IPR001761">
    <property type="entry name" value="Peripla_BP/Lac1_sug-bd_dom"/>
</dbReference>
<dbReference type="CDD" id="cd06306">
    <property type="entry name" value="PBP1_TorT-like"/>
    <property type="match status" value="1"/>
</dbReference>
<organism evidence="7 8">
    <name type="scientific">Azospirillum ramasamyi</name>
    <dbReference type="NCBI Taxonomy" id="682998"/>
    <lineage>
        <taxon>Bacteria</taxon>
        <taxon>Pseudomonadati</taxon>
        <taxon>Pseudomonadota</taxon>
        <taxon>Alphaproteobacteria</taxon>
        <taxon>Rhodospirillales</taxon>
        <taxon>Azospirillaceae</taxon>
        <taxon>Azospirillum</taxon>
    </lineage>
</organism>
<comment type="subcellular location">
    <subcellularLocation>
        <location evidence="1">Cell envelope</location>
    </subcellularLocation>
</comment>
<evidence type="ECO:0000256" key="1">
    <source>
        <dbReference type="ARBA" id="ARBA00004196"/>
    </source>
</evidence>
<evidence type="ECO:0000256" key="2">
    <source>
        <dbReference type="ARBA" id="ARBA00007639"/>
    </source>
</evidence>
<sequence length="389" mass="41858">MNRAKEIVSGCNKRRAWVPLAAALVLGLSSAPNAVAETWRLEAWERMLDYSSPSRRLDHQPLDTAARPWRLCALYPHLKDSYWLSVNAGMIEQARRLGVALTVKEAGGYDHAEGQREQLKQCADGRADAIILGSVSADLHTPAIVEVGRRIPVLATVNRVRPEGVDAMAGVDWYRMGYLTGRFLAERHPKGSPMVRAALFPGPPVDGGSAGKMRGFTDALSDAAVEIAAVRYGDTGKLVQLSLIEDVLEEDPSIDYIVGAGVAAEAAVGALRARGLQGRIHVVADYFTHGVYRGIKRGHILAAPTDQPLLQGRISIDQAVRVLEGLPVPKHVGPEVILVTQDSVDGIDLGASLSPPEFKPTFGVPVPGAADGMADDRASNRHLQPNRHL</sequence>
<dbReference type="OrthoDB" id="9773673at2"/>
<feature type="chain" id="PRO_5015927998" evidence="5">
    <location>
        <begin position="37"/>
        <end position="389"/>
    </location>
</feature>
<protein>
    <submittedName>
        <fullName evidence="7">TMAO reductase system periplasmic protein TorT</fullName>
    </submittedName>
</protein>
<comment type="similarity">
    <text evidence="2">Belongs to the bacterial solute-binding protein 2 family.</text>
</comment>
<dbReference type="Pfam" id="PF00532">
    <property type="entry name" value="Peripla_BP_1"/>
    <property type="match status" value="1"/>
</dbReference>
<dbReference type="Gene3D" id="3.40.50.2300">
    <property type="match status" value="2"/>
</dbReference>
<evidence type="ECO:0000259" key="6">
    <source>
        <dbReference type="Pfam" id="PF00532"/>
    </source>
</evidence>
<dbReference type="NCBIfam" id="TIGR02955">
    <property type="entry name" value="TMAO_TorT"/>
    <property type="match status" value="1"/>
</dbReference>
<evidence type="ECO:0000313" key="7">
    <source>
        <dbReference type="EMBL" id="AWU96350.1"/>
    </source>
</evidence>
<name>A0A2U9SA08_9PROT</name>
<dbReference type="SUPFAM" id="SSF53822">
    <property type="entry name" value="Periplasmic binding protein-like I"/>
    <property type="match status" value="1"/>
</dbReference>
<keyword evidence="8" id="KW-1185">Reference proteome</keyword>
<dbReference type="NCBIfam" id="NF008185">
    <property type="entry name" value="PRK10936.1"/>
    <property type="match status" value="1"/>
</dbReference>
<proteinExistence type="inferred from homology"/>
<gene>
    <name evidence="7" type="ORF">DM194_18870</name>
</gene>
<dbReference type="AlphaFoldDB" id="A0A2U9SA08"/>
<reference evidence="7 8" key="1">
    <citation type="submission" date="2018-06" db="EMBL/GenBank/DDBJ databases">
        <title>Complete genome sequencing of Azospirillum sp. M2T2B2.</title>
        <authorList>
            <person name="Heo J."/>
            <person name="Kim S.-J."/>
            <person name="Kwon S.-W."/>
            <person name="Anandham R."/>
        </authorList>
    </citation>
    <scope>NUCLEOTIDE SEQUENCE [LARGE SCALE GENOMIC DNA]</scope>
    <source>
        <strain evidence="7 8">M2T2B2</strain>
        <plasmid evidence="7 8">unnamed7</plasmid>
    </source>
</reference>
<dbReference type="InterPro" id="IPR014301">
    <property type="entry name" value="TMAO_TorT"/>
</dbReference>
<dbReference type="PANTHER" id="PTHR46847:SF1">
    <property type="entry name" value="D-ALLOSE-BINDING PERIPLASMIC PROTEIN-RELATED"/>
    <property type="match status" value="1"/>
</dbReference>
<dbReference type="InterPro" id="IPR028082">
    <property type="entry name" value="Peripla_BP_I"/>
</dbReference>
<dbReference type="Proteomes" id="UP000249605">
    <property type="component" value="Plasmid unnamed7"/>
</dbReference>
<evidence type="ECO:0000256" key="5">
    <source>
        <dbReference type="SAM" id="SignalP"/>
    </source>
</evidence>
<dbReference type="KEGG" id="azm:DM194_18870"/>
<keyword evidence="3 5" id="KW-0732">Signal</keyword>
<feature type="signal peptide" evidence="5">
    <location>
        <begin position="1"/>
        <end position="36"/>
    </location>
</feature>
<dbReference type="EMBL" id="CP029831">
    <property type="protein sequence ID" value="AWU96350.1"/>
    <property type="molecule type" value="Genomic_DNA"/>
</dbReference>